<reference evidence="3" key="1">
    <citation type="submission" date="2016-11" db="EMBL/GenBank/DDBJ databases">
        <authorList>
            <person name="Varghese N."/>
            <person name="Submissions S."/>
        </authorList>
    </citation>
    <scope>NUCLEOTIDE SEQUENCE [LARGE SCALE GENOMIC DNA]</scope>
    <source>
        <strain evidence="3">DSM 27623</strain>
    </source>
</reference>
<protein>
    <recommendedName>
        <fullName evidence="4">Signal peptidase</fullName>
    </recommendedName>
</protein>
<dbReference type="Proteomes" id="UP000185207">
    <property type="component" value="Unassembled WGS sequence"/>
</dbReference>
<dbReference type="AlphaFoldDB" id="A0A1N6J7L3"/>
<keyword evidence="1" id="KW-1133">Transmembrane helix</keyword>
<sequence>MMTNLLFKKVYGFLFLVMSILAFGQSVPPPPENPESGDIGAYPASPIDDYVIGLFLVALVMIVVFVIKSRQRTLQ</sequence>
<dbReference type="STRING" id="1416779.SAMN05444409_3380"/>
<gene>
    <name evidence="2" type="ORF">SAMN05444409_3380</name>
</gene>
<name>A0A1N6J7L3_9FLAO</name>
<evidence type="ECO:0000313" key="2">
    <source>
        <dbReference type="EMBL" id="SIO40233.1"/>
    </source>
</evidence>
<feature type="transmembrane region" description="Helical" evidence="1">
    <location>
        <begin position="50"/>
        <end position="67"/>
    </location>
</feature>
<keyword evidence="1" id="KW-0472">Membrane</keyword>
<evidence type="ECO:0000313" key="3">
    <source>
        <dbReference type="Proteomes" id="UP000185207"/>
    </source>
</evidence>
<evidence type="ECO:0000256" key="1">
    <source>
        <dbReference type="SAM" id="Phobius"/>
    </source>
</evidence>
<accession>A0A1N6J7L3</accession>
<dbReference type="OrthoDB" id="1263599at2"/>
<dbReference type="RefSeq" id="WP_074236453.1">
    <property type="nucleotide sequence ID" value="NZ_JBHSCA010000002.1"/>
</dbReference>
<keyword evidence="1" id="KW-0812">Transmembrane</keyword>
<organism evidence="2 3">
    <name type="scientific">Epilithonimonas zeae</name>
    <dbReference type="NCBI Taxonomy" id="1416779"/>
    <lineage>
        <taxon>Bacteria</taxon>
        <taxon>Pseudomonadati</taxon>
        <taxon>Bacteroidota</taxon>
        <taxon>Flavobacteriia</taxon>
        <taxon>Flavobacteriales</taxon>
        <taxon>Weeksellaceae</taxon>
        <taxon>Chryseobacterium group</taxon>
        <taxon>Epilithonimonas</taxon>
    </lineage>
</organism>
<evidence type="ECO:0008006" key="4">
    <source>
        <dbReference type="Google" id="ProtNLM"/>
    </source>
</evidence>
<proteinExistence type="predicted"/>
<dbReference type="EMBL" id="FSRK01000002">
    <property type="protein sequence ID" value="SIO40233.1"/>
    <property type="molecule type" value="Genomic_DNA"/>
</dbReference>
<keyword evidence="3" id="KW-1185">Reference proteome</keyword>